<feature type="transmembrane region" description="Helical" evidence="5">
    <location>
        <begin position="39"/>
        <end position="58"/>
    </location>
</feature>
<evidence type="ECO:0000313" key="7">
    <source>
        <dbReference type="Proteomes" id="UP000678499"/>
    </source>
</evidence>
<evidence type="ECO:0000256" key="5">
    <source>
        <dbReference type="SAM" id="Phobius"/>
    </source>
</evidence>
<dbReference type="EMBL" id="OA883853">
    <property type="protein sequence ID" value="CAD7279845.1"/>
    <property type="molecule type" value="Genomic_DNA"/>
</dbReference>
<evidence type="ECO:0000256" key="3">
    <source>
        <dbReference type="ARBA" id="ARBA00022989"/>
    </source>
</evidence>
<keyword evidence="2 5" id="KW-0812">Transmembrane</keyword>
<evidence type="ECO:0000256" key="1">
    <source>
        <dbReference type="ARBA" id="ARBA00004370"/>
    </source>
</evidence>
<dbReference type="PANTHER" id="PTHR23503:SF128">
    <property type="entry name" value="GLUCOSE TRANSPORTER TYPE 1"/>
    <property type="match status" value="1"/>
</dbReference>
<dbReference type="InterPro" id="IPR005828">
    <property type="entry name" value="MFS_sugar_transport-like"/>
</dbReference>
<name>A0A7R9BSQ5_9CRUS</name>
<gene>
    <name evidence="6" type="ORF">NMOB1V02_LOCUS7509</name>
</gene>
<evidence type="ECO:0000256" key="2">
    <source>
        <dbReference type="ARBA" id="ARBA00022692"/>
    </source>
</evidence>
<dbReference type="InterPro" id="IPR036259">
    <property type="entry name" value="MFS_trans_sf"/>
</dbReference>
<evidence type="ECO:0000256" key="4">
    <source>
        <dbReference type="ARBA" id="ARBA00023136"/>
    </source>
</evidence>
<comment type="subcellular location">
    <subcellularLocation>
        <location evidence="1">Membrane</location>
    </subcellularLocation>
</comment>
<dbReference type="InterPro" id="IPR045263">
    <property type="entry name" value="GLUT"/>
</dbReference>
<dbReference type="OrthoDB" id="4540492at2759"/>
<proteinExistence type="predicted"/>
<dbReference type="AlphaFoldDB" id="A0A7R9BSQ5"/>
<dbReference type="GO" id="GO:0016020">
    <property type="term" value="C:membrane"/>
    <property type="evidence" value="ECO:0007669"/>
    <property type="project" value="UniProtKB-SubCell"/>
</dbReference>
<dbReference type="GO" id="GO:0015149">
    <property type="term" value="F:hexose transmembrane transporter activity"/>
    <property type="evidence" value="ECO:0007669"/>
    <property type="project" value="TreeGrafter"/>
</dbReference>
<dbReference type="Gene3D" id="1.20.1250.20">
    <property type="entry name" value="MFS general substrate transporter like domains"/>
    <property type="match status" value="1"/>
</dbReference>
<sequence>MPLIIGVVMQLSQQFSGINALTVANFVVGIGVPPLKLMLGNYTFLPFSVFLGGFWIFTYRMVPETRGKTFEEIAASFRRSGRHSRSAEKYKRLSSV</sequence>
<protein>
    <submittedName>
        <fullName evidence="6">Uncharacterized protein</fullName>
    </submittedName>
</protein>
<keyword evidence="3 5" id="KW-1133">Transmembrane helix</keyword>
<dbReference type="EMBL" id="CAJPEX010001816">
    <property type="protein sequence ID" value="CAG0919997.1"/>
    <property type="molecule type" value="Genomic_DNA"/>
</dbReference>
<evidence type="ECO:0000313" key="6">
    <source>
        <dbReference type="EMBL" id="CAD7279845.1"/>
    </source>
</evidence>
<keyword evidence="7" id="KW-1185">Reference proteome</keyword>
<dbReference type="Proteomes" id="UP000678499">
    <property type="component" value="Unassembled WGS sequence"/>
</dbReference>
<organism evidence="6">
    <name type="scientific">Notodromas monacha</name>
    <dbReference type="NCBI Taxonomy" id="399045"/>
    <lineage>
        <taxon>Eukaryota</taxon>
        <taxon>Metazoa</taxon>
        <taxon>Ecdysozoa</taxon>
        <taxon>Arthropoda</taxon>
        <taxon>Crustacea</taxon>
        <taxon>Oligostraca</taxon>
        <taxon>Ostracoda</taxon>
        <taxon>Podocopa</taxon>
        <taxon>Podocopida</taxon>
        <taxon>Cypridocopina</taxon>
        <taxon>Cypridoidea</taxon>
        <taxon>Cyprididae</taxon>
        <taxon>Notodromas</taxon>
    </lineage>
</organism>
<dbReference type="Pfam" id="PF00083">
    <property type="entry name" value="Sugar_tr"/>
    <property type="match status" value="1"/>
</dbReference>
<accession>A0A7R9BSQ5</accession>
<reference evidence="6" key="1">
    <citation type="submission" date="2020-11" db="EMBL/GenBank/DDBJ databases">
        <authorList>
            <person name="Tran Van P."/>
        </authorList>
    </citation>
    <scope>NUCLEOTIDE SEQUENCE</scope>
</reference>
<dbReference type="PANTHER" id="PTHR23503">
    <property type="entry name" value="SOLUTE CARRIER FAMILY 2"/>
    <property type="match status" value="1"/>
</dbReference>
<keyword evidence="4 5" id="KW-0472">Membrane</keyword>